<keyword evidence="2" id="KW-1185">Reference proteome</keyword>
<reference evidence="1" key="1">
    <citation type="submission" date="2020-04" db="EMBL/GenBank/DDBJ databases">
        <authorList>
            <person name="Alioto T."/>
            <person name="Alioto T."/>
            <person name="Gomez Garrido J."/>
        </authorList>
    </citation>
    <scope>NUCLEOTIDE SEQUENCE</scope>
    <source>
        <strain evidence="1">A484AB</strain>
    </source>
</reference>
<dbReference type="EMBL" id="CACRXK020013750">
    <property type="protein sequence ID" value="CAB4025675.1"/>
    <property type="molecule type" value="Genomic_DNA"/>
</dbReference>
<protein>
    <submittedName>
        <fullName evidence="1">Uncharacterized protein</fullName>
    </submittedName>
</protein>
<dbReference type="OrthoDB" id="6128216at2759"/>
<dbReference type="Proteomes" id="UP001152795">
    <property type="component" value="Unassembled WGS sequence"/>
</dbReference>
<proteinExistence type="predicted"/>
<sequence>MVSAEGANLKGWQVYFNNVTVKGRRNVVFAVYGSCFAVWALMKMRKGSPAIEQSK</sequence>
<evidence type="ECO:0000313" key="1">
    <source>
        <dbReference type="EMBL" id="CAB4025675.1"/>
    </source>
</evidence>
<name>A0A7D9JBI6_PARCT</name>
<comment type="caution">
    <text evidence="1">The sequence shown here is derived from an EMBL/GenBank/DDBJ whole genome shotgun (WGS) entry which is preliminary data.</text>
</comment>
<dbReference type="InterPro" id="IPR009125">
    <property type="entry name" value="ATPMK"/>
</dbReference>
<evidence type="ECO:0000313" key="2">
    <source>
        <dbReference type="Proteomes" id="UP001152795"/>
    </source>
</evidence>
<organism evidence="1 2">
    <name type="scientific">Paramuricea clavata</name>
    <name type="common">Red gorgonian</name>
    <name type="synonym">Violescent sea-whip</name>
    <dbReference type="NCBI Taxonomy" id="317549"/>
    <lineage>
        <taxon>Eukaryota</taxon>
        <taxon>Metazoa</taxon>
        <taxon>Cnidaria</taxon>
        <taxon>Anthozoa</taxon>
        <taxon>Octocorallia</taxon>
        <taxon>Malacalcyonacea</taxon>
        <taxon>Plexauridae</taxon>
        <taxon>Paramuricea</taxon>
    </lineage>
</organism>
<dbReference type="AlphaFoldDB" id="A0A7D9JBI6"/>
<dbReference type="Pfam" id="PF14960">
    <property type="entry name" value="ATP_synth_reg"/>
    <property type="match status" value="1"/>
</dbReference>
<accession>A0A7D9JBI6</accession>
<gene>
    <name evidence="1" type="ORF">PACLA_8A007235</name>
</gene>